<evidence type="ECO:0000313" key="2">
    <source>
        <dbReference type="EMBL" id="GCF09024.1"/>
    </source>
</evidence>
<dbReference type="AlphaFoldDB" id="A0A5A5TDR8"/>
<feature type="transmembrane region" description="Helical" evidence="1">
    <location>
        <begin position="145"/>
        <end position="166"/>
    </location>
</feature>
<dbReference type="Proteomes" id="UP000322530">
    <property type="component" value="Unassembled WGS sequence"/>
</dbReference>
<reference evidence="2 3" key="1">
    <citation type="submission" date="2019-01" db="EMBL/GenBank/DDBJ databases">
        <title>Draft genome sequence of Dictyobacter sp. Uno17.</title>
        <authorList>
            <person name="Wang C.M."/>
            <person name="Zheng Y."/>
            <person name="Sakai Y."/>
            <person name="Abe K."/>
            <person name="Yokota A."/>
            <person name="Yabe S."/>
        </authorList>
    </citation>
    <scope>NUCLEOTIDE SEQUENCE [LARGE SCALE GENOMIC DNA]</scope>
    <source>
        <strain evidence="2 3">Uno17</strain>
    </source>
</reference>
<dbReference type="OrthoDB" id="2080767at2"/>
<feature type="transmembrane region" description="Helical" evidence="1">
    <location>
        <begin position="429"/>
        <end position="453"/>
    </location>
</feature>
<feature type="transmembrane region" description="Helical" evidence="1">
    <location>
        <begin position="358"/>
        <end position="377"/>
    </location>
</feature>
<keyword evidence="1" id="KW-0812">Transmembrane</keyword>
<proteinExistence type="predicted"/>
<evidence type="ECO:0008006" key="4">
    <source>
        <dbReference type="Google" id="ProtNLM"/>
    </source>
</evidence>
<protein>
    <recommendedName>
        <fullName evidence="4">DUF2029 domain-containing protein</fullName>
    </recommendedName>
</protein>
<keyword evidence="1" id="KW-1133">Transmembrane helix</keyword>
<dbReference type="RefSeq" id="WP_149401986.1">
    <property type="nucleotide sequence ID" value="NZ_BIXY01000035.1"/>
</dbReference>
<keyword evidence="1" id="KW-0472">Membrane</keyword>
<organism evidence="2 3">
    <name type="scientific">Dictyobacter arantiisoli</name>
    <dbReference type="NCBI Taxonomy" id="2014874"/>
    <lineage>
        <taxon>Bacteria</taxon>
        <taxon>Bacillati</taxon>
        <taxon>Chloroflexota</taxon>
        <taxon>Ktedonobacteria</taxon>
        <taxon>Ktedonobacterales</taxon>
        <taxon>Dictyobacteraceae</taxon>
        <taxon>Dictyobacter</taxon>
    </lineage>
</organism>
<feature type="transmembrane region" description="Helical" evidence="1">
    <location>
        <begin position="297"/>
        <end position="317"/>
    </location>
</feature>
<evidence type="ECO:0000256" key="1">
    <source>
        <dbReference type="SAM" id="Phobius"/>
    </source>
</evidence>
<feature type="transmembrane region" description="Helical" evidence="1">
    <location>
        <begin position="173"/>
        <end position="193"/>
    </location>
</feature>
<comment type="caution">
    <text evidence="2">The sequence shown here is derived from an EMBL/GenBank/DDBJ whole genome shotgun (WGS) entry which is preliminary data.</text>
</comment>
<feature type="transmembrane region" description="Helical" evidence="1">
    <location>
        <begin position="23"/>
        <end position="41"/>
    </location>
</feature>
<keyword evidence="3" id="KW-1185">Reference proteome</keyword>
<name>A0A5A5TDR8_9CHLR</name>
<feature type="transmembrane region" description="Helical" evidence="1">
    <location>
        <begin position="398"/>
        <end position="417"/>
    </location>
</feature>
<feature type="transmembrane region" description="Helical" evidence="1">
    <location>
        <begin position="259"/>
        <end position="277"/>
    </location>
</feature>
<sequence length="478" mass="54167">MITSQAVTKQADTKQTRRQKMDFFDYVIILLMLGLFFWSAYGHIFQPNTDAARYQCYTVAFWQGLPAAQNLPAGQCTFLAKPSAQLMPISPAVLFQTMQRLGLPSALINFVRGQASPQPFHLLPYEYPMLTLVPFSLSLLVPQTWFQVAFACLMLAIVASLYYVLLRWRSRTAAVTLACYLVLGCYGTVAGRFDMIPASLTLISVIFADHKRWKWAFVLLALAVLYKFYPVVLLLPFLIAQQQDTQLSWRAWKRWLPPILFVFVCAVVMSISLALNVEGTISPFSYFGTRPIQVESLPASILWIADHVLVKPIRYVYTYGSINILGSGASLISSMFSVLELLGVLFTLWLLWRRKLDLATASLLMLLVVMVTGKIFSPQYLIWILPLIAYVGNGRRSWFIVWSAICLLTTCIYPFIYSMAKGSVNAPKIALFFPTTTLRNLLFALFVISLFYIHARRPTAAIAASNSEQRADHWNRHR</sequence>
<accession>A0A5A5TDR8</accession>
<evidence type="ECO:0000313" key="3">
    <source>
        <dbReference type="Proteomes" id="UP000322530"/>
    </source>
</evidence>
<feature type="transmembrane region" description="Helical" evidence="1">
    <location>
        <begin position="213"/>
        <end position="238"/>
    </location>
</feature>
<feature type="transmembrane region" description="Helical" evidence="1">
    <location>
        <begin position="329"/>
        <end position="352"/>
    </location>
</feature>
<dbReference type="EMBL" id="BIXY01000035">
    <property type="protein sequence ID" value="GCF09024.1"/>
    <property type="molecule type" value="Genomic_DNA"/>
</dbReference>
<gene>
    <name evidence="2" type="ORF">KDI_25880</name>
</gene>